<proteinExistence type="predicted"/>
<reference evidence="2 3" key="1">
    <citation type="journal article" date="2021" name="Int. J. Syst. Evol. Microbiol.">
        <title>Salipiger mangrovisoli sp. nov., isolated from mangrove soil and the proposal for the reclassification of Paraphaeobacter pallidus as Salipiger pallidus comb. nov.</title>
        <authorList>
            <person name="Du J."/>
            <person name="Liu Y."/>
            <person name="Pei T."/>
            <person name="Deng M.R."/>
            <person name="Zhu H."/>
        </authorList>
    </citation>
    <scope>NUCLEOTIDE SEQUENCE [LARGE SCALE GENOMIC DNA]</scope>
    <source>
        <strain evidence="2 3">6D45A</strain>
    </source>
</reference>
<organism evidence="2 3">
    <name type="scientific">Salipiger mangrovisoli</name>
    <dbReference type="NCBI Taxonomy" id="2865933"/>
    <lineage>
        <taxon>Bacteria</taxon>
        <taxon>Pseudomonadati</taxon>
        <taxon>Pseudomonadota</taxon>
        <taxon>Alphaproteobacteria</taxon>
        <taxon>Rhodobacterales</taxon>
        <taxon>Roseobacteraceae</taxon>
        <taxon>Salipiger</taxon>
    </lineage>
</organism>
<sequence>MAMADSPSGPHGEALHVSGSARPLGPSTPLKGAVYVDSPVVSAIRQIRPFFESGIFCRAETPLFLKRRASVDVQLRFSRLRGAQAGSVERCRSVTDMPLSTGGVVFYPFNSQSNLNAVTNRHVFHVLTLHGESNKSASQRPAARLYDYVTAAGPLARDRYLEARIFSREDVDNGRLLMMGDSFVQGLPWIRAATNRDDDPAILYCPTWEGYGDGRDCYSSLPDRRGFHILEAALRATRSTRVVIKPHPYLGLLRRSLIHDLVQGIRSLKDQRVRVELALGDANWLTRAACRLHLPRVTRLHETREQIIPLRMGLCDVSGMEAIMLKQRIPHMVITRSADIPEAIGAFYLGKTIRPDTAVDHAVRSYLDAAEDTDAQHRTRVFGYQEPALEQMDSAARRAWLIDHVQRNPFWTRAGRPA</sequence>
<accession>A0ABR9XAP2</accession>
<gene>
    <name evidence="2" type="ORF">IQ782_27075</name>
</gene>
<comment type="caution">
    <text evidence="2">The sequence shown here is derived from an EMBL/GenBank/DDBJ whole genome shotgun (WGS) entry which is preliminary data.</text>
</comment>
<keyword evidence="3" id="KW-1185">Reference proteome</keyword>
<feature type="region of interest" description="Disordered" evidence="1">
    <location>
        <begin position="1"/>
        <end position="22"/>
    </location>
</feature>
<evidence type="ECO:0008006" key="4">
    <source>
        <dbReference type="Google" id="ProtNLM"/>
    </source>
</evidence>
<dbReference type="RefSeq" id="WP_194137787.1">
    <property type="nucleotide sequence ID" value="NZ_JADFFK010000035.1"/>
</dbReference>
<evidence type="ECO:0000313" key="2">
    <source>
        <dbReference type="EMBL" id="MBE9640520.1"/>
    </source>
</evidence>
<evidence type="ECO:0000313" key="3">
    <source>
        <dbReference type="Proteomes" id="UP000607796"/>
    </source>
</evidence>
<dbReference type="Proteomes" id="UP000607796">
    <property type="component" value="Unassembled WGS sequence"/>
</dbReference>
<evidence type="ECO:0000256" key="1">
    <source>
        <dbReference type="SAM" id="MobiDB-lite"/>
    </source>
</evidence>
<dbReference type="EMBL" id="JADFFK010000035">
    <property type="protein sequence ID" value="MBE9640520.1"/>
    <property type="molecule type" value="Genomic_DNA"/>
</dbReference>
<name>A0ABR9XAP2_9RHOB</name>
<protein>
    <recommendedName>
        <fullName evidence="4">CDP-Glycerol:Poly(Glycerophosphate) glycerophosphotransferase</fullName>
    </recommendedName>
</protein>